<evidence type="ECO:0000313" key="1">
    <source>
        <dbReference type="EMBL" id="CAJ2651967.1"/>
    </source>
</evidence>
<comment type="caution">
    <text evidence="1">The sequence shown here is derived from an EMBL/GenBank/DDBJ whole genome shotgun (WGS) entry which is preliminary data.</text>
</comment>
<dbReference type="Proteomes" id="UP001177021">
    <property type="component" value="Unassembled WGS sequence"/>
</dbReference>
<proteinExistence type="predicted"/>
<gene>
    <name evidence="1" type="ORF">MILVUS5_LOCUS19519</name>
</gene>
<organism evidence="1 2">
    <name type="scientific">Trifolium pratense</name>
    <name type="common">Red clover</name>
    <dbReference type="NCBI Taxonomy" id="57577"/>
    <lineage>
        <taxon>Eukaryota</taxon>
        <taxon>Viridiplantae</taxon>
        <taxon>Streptophyta</taxon>
        <taxon>Embryophyta</taxon>
        <taxon>Tracheophyta</taxon>
        <taxon>Spermatophyta</taxon>
        <taxon>Magnoliopsida</taxon>
        <taxon>eudicotyledons</taxon>
        <taxon>Gunneridae</taxon>
        <taxon>Pentapetalae</taxon>
        <taxon>rosids</taxon>
        <taxon>fabids</taxon>
        <taxon>Fabales</taxon>
        <taxon>Fabaceae</taxon>
        <taxon>Papilionoideae</taxon>
        <taxon>50 kb inversion clade</taxon>
        <taxon>NPAAA clade</taxon>
        <taxon>Hologalegina</taxon>
        <taxon>IRL clade</taxon>
        <taxon>Trifolieae</taxon>
        <taxon>Trifolium</taxon>
    </lineage>
</organism>
<sequence length="87" mass="9884">MGNVFCTELRIHREFDLKGSSLGHSSDTIEIDENTTPKDLDLNHCFYLGPSLAGVFIKMEQKQWAASTFKEGHCSLQWCGWNIFSKS</sequence>
<accession>A0ACB0K3U4</accession>
<reference evidence="1" key="1">
    <citation type="submission" date="2023-10" db="EMBL/GenBank/DDBJ databases">
        <authorList>
            <person name="Rodriguez Cubillos JULIANA M."/>
            <person name="De Vega J."/>
        </authorList>
    </citation>
    <scope>NUCLEOTIDE SEQUENCE</scope>
</reference>
<protein>
    <submittedName>
        <fullName evidence="1">Uncharacterized protein</fullName>
    </submittedName>
</protein>
<dbReference type="EMBL" id="CASHSV030000198">
    <property type="protein sequence ID" value="CAJ2651967.1"/>
    <property type="molecule type" value="Genomic_DNA"/>
</dbReference>
<keyword evidence="2" id="KW-1185">Reference proteome</keyword>
<name>A0ACB0K3U4_TRIPR</name>
<evidence type="ECO:0000313" key="2">
    <source>
        <dbReference type="Proteomes" id="UP001177021"/>
    </source>
</evidence>